<dbReference type="Gene3D" id="3.40.50.300">
    <property type="entry name" value="P-loop containing nucleotide triphosphate hydrolases"/>
    <property type="match status" value="1"/>
</dbReference>
<comment type="caution">
    <text evidence="20">The sequence shown here is derived from an EMBL/GenBank/DDBJ whole genome shotgun (WGS) entry which is preliminary data.</text>
</comment>
<dbReference type="GO" id="GO:0009236">
    <property type="term" value="P:cobalamin biosynthetic process"/>
    <property type="evidence" value="ECO:0007669"/>
    <property type="project" value="UniProtKB-UniPathway"/>
</dbReference>
<comment type="pathway">
    <text evidence="5">Cofactor biosynthesis; adenosylcobalamin biosynthesis; adenosylcobalamin from cob(II)yrinate a,c-diamide: step 6/7.</text>
</comment>
<accession>A0A841R6R4</accession>
<comment type="catalytic activity">
    <reaction evidence="2">
        <text>adenosylcob(III)inamide phosphate + GTP + H(+) = adenosylcob(III)inamide-GDP + diphosphate</text>
        <dbReference type="Rhea" id="RHEA:22712"/>
        <dbReference type="ChEBI" id="CHEBI:15378"/>
        <dbReference type="ChEBI" id="CHEBI:33019"/>
        <dbReference type="ChEBI" id="CHEBI:37565"/>
        <dbReference type="ChEBI" id="CHEBI:58502"/>
        <dbReference type="ChEBI" id="CHEBI:60487"/>
        <dbReference type="EC" id="2.7.7.62"/>
    </reaction>
</comment>
<feature type="binding site" evidence="19">
    <location>
        <begin position="37"/>
        <end position="39"/>
    </location>
    <ligand>
        <name>GTP</name>
        <dbReference type="ChEBI" id="CHEBI:37565"/>
    </ligand>
</feature>
<dbReference type="Pfam" id="PF02283">
    <property type="entry name" value="CobU"/>
    <property type="match status" value="1"/>
</dbReference>
<evidence type="ECO:0000256" key="10">
    <source>
        <dbReference type="ARBA" id="ARBA00022573"/>
    </source>
</evidence>
<dbReference type="EC" id="2.7.7.62" evidence="9"/>
<evidence type="ECO:0000256" key="15">
    <source>
        <dbReference type="ARBA" id="ARBA00023134"/>
    </source>
</evidence>
<evidence type="ECO:0000256" key="8">
    <source>
        <dbReference type="ARBA" id="ARBA00012016"/>
    </source>
</evidence>
<proteinExistence type="inferred from homology"/>
<dbReference type="GO" id="GO:0005524">
    <property type="term" value="F:ATP binding"/>
    <property type="evidence" value="ECO:0007669"/>
    <property type="project" value="UniProtKB-KW"/>
</dbReference>
<organism evidence="20 21">
    <name type="scientific">Spirochaeta isovalerica</name>
    <dbReference type="NCBI Taxonomy" id="150"/>
    <lineage>
        <taxon>Bacteria</taxon>
        <taxon>Pseudomonadati</taxon>
        <taxon>Spirochaetota</taxon>
        <taxon>Spirochaetia</taxon>
        <taxon>Spirochaetales</taxon>
        <taxon>Spirochaetaceae</taxon>
        <taxon>Spirochaeta</taxon>
    </lineage>
</organism>
<evidence type="ECO:0000313" key="21">
    <source>
        <dbReference type="Proteomes" id="UP000587760"/>
    </source>
</evidence>
<comment type="similarity">
    <text evidence="7">Belongs to the CobU/CobP family.</text>
</comment>
<evidence type="ECO:0000256" key="13">
    <source>
        <dbReference type="ARBA" id="ARBA00022777"/>
    </source>
</evidence>
<keyword evidence="11 20" id="KW-0808">Transferase</keyword>
<evidence type="ECO:0000256" key="14">
    <source>
        <dbReference type="ARBA" id="ARBA00022840"/>
    </source>
</evidence>
<dbReference type="AlphaFoldDB" id="A0A841R6R4"/>
<keyword evidence="13 20" id="KW-0418">Kinase</keyword>
<evidence type="ECO:0000256" key="2">
    <source>
        <dbReference type="ARBA" id="ARBA00000711"/>
    </source>
</evidence>
<dbReference type="GO" id="GO:0043752">
    <property type="term" value="F:adenosylcobinamide kinase activity"/>
    <property type="evidence" value="ECO:0007669"/>
    <property type="project" value="UniProtKB-EC"/>
</dbReference>
<evidence type="ECO:0000256" key="9">
    <source>
        <dbReference type="ARBA" id="ARBA00012523"/>
    </source>
</evidence>
<keyword evidence="21" id="KW-1185">Reference proteome</keyword>
<dbReference type="EC" id="2.7.1.156" evidence="8"/>
<feature type="binding site" evidence="19">
    <location>
        <begin position="54"/>
        <end position="57"/>
    </location>
    <ligand>
        <name>GTP</name>
        <dbReference type="ChEBI" id="CHEBI:37565"/>
    </ligand>
</feature>
<evidence type="ECO:0000256" key="1">
    <source>
        <dbReference type="ARBA" id="ARBA00000312"/>
    </source>
</evidence>
<dbReference type="GO" id="GO:0005525">
    <property type="term" value="F:GTP binding"/>
    <property type="evidence" value="ECO:0007669"/>
    <property type="project" value="UniProtKB-KW"/>
</dbReference>
<dbReference type="CDD" id="cd00544">
    <property type="entry name" value="CobU"/>
    <property type="match status" value="1"/>
</dbReference>
<evidence type="ECO:0000256" key="6">
    <source>
        <dbReference type="ARBA" id="ARBA00005159"/>
    </source>
</evidence>
<dbReference type="SUPFAM" id="SSF52540">
    <property type="entry name" value="P-loop containing nucleoside triphosphate hydrolases"/>
    <property type="match status" value="1"/>
</dbReference>
<keyword evidence="12 19" id="KW-0547">Nucleotide-binding</keyword>
<evidence type="ECO:0000256" key="19">
    <source>
        <dbReference type="PIRSR" id="PIRSR006135-2"/>
    </source>
</evidence>
<feature type="binding site" evidence="19">
    <location>
        <position position="65"/>
    </location>
    <ligand>
        <name>GTP</name>
        <dbReference type="ChEBI" id="CHEBI:37565"/>
    </ligand>
</feature>
<evidence type="ECO:0000256" key="3">
    <source>
        <dbReference type="ARBA" id="ARBA00001522"/>
    </source>
</evidence>
<dbReference type="UniPathway" id="UPA00148">
    <property type="reaction ID" value="UER00236"/>
</dbReference>
<evidence type="ECO:0000256" key="11">
    <source>
        <dbReference type="ARBA" id="ARBA00022679"/>
    </source>
</evidence>
<evidence type="ECO:0000256" key="12">
    <source>
        <dbReference type="ARBA" id="ARBA00022741"/>
    </source>
</evidence>
<keyword evidence="10" id="KW-0169">Cobalamin biosynthesis</keyword>
<comment type="function">
    <text evidence="4">Catalyzes ATP-dependent phosphorylation of adenosylcobinamide and addition of GMP to adenosylcobinamide phosphate.</text>
</comment>
<evidence type="ECO:0000256" key="7">
    <source>
        <dbReference type="ARBA" id="ARBA00007490"/>
    </source>
</evidence>
<dbReference type="InterPro" id="IPR027417">
    <property type="entry name" value="P-loop_NTPase"/>
</dbReference>
<sequence length="182" mass="20168">MGIVLVLGGTKTGKTSFAENRAAVYSETHNVPVYYIATARPFDSEMVERIARHRAHRPAHWETIEEPVKVSAALEPLAGGSNVVLLDCLTLLMTNLIFDRGENCSASEAQDVVFQELQRIIDIFSQCENELIIISNQVENGLVSEHQWARMFQDIAGMAHQKLASAADKVFMMNAGLPLQLK</sequence>
<keyword evidence="15 19" id="KW-0342">GTP-binding</keyword>
<gene>
    <name evidence="20" type="ORF">HNR50_000704</name>
</gene>
<dbReference type="PANTHER" id="PTHR34848">
    <property type="match status" value="1"/>
</dbReference>
<comment type="catalytic activity">
    <reaction evidence="1">
        <text>adenosylcob(III)inamide + ATP = adenosylcob(III)inamide phosphate + ADP + H(+)</text>
        <dbReference type="Rhea" id="RHEA:15769"/>
        <dbReference type="ChEBI" id="CHEBI:2480"/>
        <dbReference type="ChEBI" id="CHEBI:15378"/>
        <dbReference type="ChEBI" id="CHEBI:30616"/>
        <dbReference type="ChEBI" id="CHEBI:58502"/>
        <dbReference type="ChEBI" id="CHEBI:456216"/>
        <dbReference type="EC" id="2.7.1.156"/>
    </reaction>
</comment>
<dbReference type="GO" id="GO:0008820">
    <property type="term" value="F:cobinamide phosphate guanylyltransferase activity"/>
    <property type="evidence" value="ECO:0007669"/>
    <property type="project" value="UniProtKB-EC"/>
</dbReference>
<evidence type="ECO:0000256" key="16">
    <source>
        <dbReference type="ARBA" id="ARBA00029570"/>
    </source>
</evidence>
<feature type="active site" description="GMP-histidine intermediate" evidence="18">
    <location>
        <position position="53"/>
    </location>
</feature>
<name>A0A841R6R4_9SPIO</name>
<feature type="binding site" evidence="19">
    <location>
        <position position="87"/>
    </location>
    <ligand>
        <name>GTP</name>
        <dbReference type="ChEBI" id="CHEBI:37565"/>
    </ligand>
</feature>
<dbReference type="RefSeq" id="WP_184743835.1">
    <property type="nucleotide sequence ID" value="NZ_JACHGJ010000001.1"/>
</dbReference>
<protein>
    <recommendedName>
        <fullName evidence="16">Adenosylcobinamide kinase</fullName>
        <ecNumber evidence="8">2.7.1.156</ecNumber>
        <ecNumber evidence="9">2.7.7.62</ecNumber>
    </recommendedName>
    <alternativeName>
        <fullName evidence="17">Adenosylcobinamide-phosphate guanylyltransferase</fullName>
    </alternativeName>
</protein>
<keyword evidence="14" id="KW-0067">ATP-binding</keyword>
<dbReference type="Proteomes" id="UP000587760">
    <property type="component" value="Unassembled WGS sequence"/>
</dbReference>
<dbReference type="PIRSF" id="PIRSF006135">
    <property type="entry name" value="CobU"/>
    <property type="match status" value="1"/>
</dbReference>
<evidence type="ECO:0000313" key="20">
    <source>
        <dbReference type="EMBL" id="MBB6479071.1"/>
    </source>
</evidence>
<dbReference type="PANTHER" id="PTHR34848:SF1">
    <property type="entry name" value="BIFUNCTIONAL ADENOSYLCOBALAMIN BIOSYNTHESIS PROTEIN COBU"/>
    <property type="match status" value="1"/>
</dbReference>
<evidence type="ECO:0000256" key="18">
    <source>
        <dbReference type="PIRSR" id="PIRSR006135-1"/>
    </source>
</evidence>
<dbReference type="NCBIfam" id="NF004469">
    <property type="entry name" value="PRK05800.1"/>
    <property type="match status" value="1"/>
</dbReference>
<comment type="pathway">
    <text evidence="6">Cofactor biosynthesis; adenosylcobalamin biosynthesis; adenosylcobalamin from cob(II)yrinate a,c-diamide: step 5/7.</text>
</comment>
<keyword evidence="20" id="KW-0548">Nucleotidyltransferase</keyword>
<evidence type="ECO:0000256" key="17">
    <source>
        <dbReference type="ARBA" id="ARBA00030571"/>
    </source>
</evidence>
<evidence type="ECO:0000256" key="4">
    <source>
        <dbReference type="ARBA" id="ARBA00003889"/>
    </source>
</evidence>
<evidence type="ECO:0000256" key="5">
    <source>
        <dbReference type="ARBA" id="ARBA00004692"/>
    </source>
</evidence>
<comment type="catalytic activity">
    <reaction evidence="3">
        <text>adenosylcob(III)inamide + GTP = adenosylcob(III)inamide phosphate + GDP + H(+)</text>
        <dbReference type="Rhea" id="RHEA:15765"/>
        <dbReference type="ChEBI" id="CHEBI:2480"/>
        <dbReference type="ChEBI" id="CHEBI:15378"/>
        <dbReference type="ChEBI" id="CHEBI:37565"/>
        <dbReference type="ChEBI" id="CHEBI:58189"/>
        <dbReference type="ChEBI" id="CHEBI:58502"/>
        <dbReference type="EC" id="2.7.1.156"/>
    </reaction>
</comment>
<dbReference type="EMBL" id="JACHGJ010000001">
    <property type="protein sequence ID" value="MBB6479071.1"/>
    <property type="molecule type" value="Genomic_DNA"/>
</dbReference>
<dbReference type="InterPro" id="IPR003203">
    <property type="entry name" value="CobU/CobP"/>
</dbReference>
<reference evidence="20 21" key="1">
    <citation type="submission" date="2020-08" db="EMBL/GenBank/DDBJ databases">
        <title>Genomic Encyclopedia of Type Strains, Phase IV (KMG-IV): sequencing the most valuable type-strain genomes for metagenomic binning, comparative biology and taxonomic classification.</title>
        <authorList>
            <person name="Goeker M."/>
        </authorList>
    </citation>
    <scope>NUCLEOTIDE SEQUENCE [LARGE SCALE GENOMIC DNA]</scope>
    <source>
        <strain evidence="20 21">DSM 2461</strain>
    </source>
</reference>